<keyword evidence="5 8" id="KW-0256">Endoplasmic reticulum</keyword>
<dbReference type="Pfam" id="PF04420">
    <property type="entry name" value="CHD5"/>
    <property type="match status" value="1"/>
</dbReference>
<dbReference type="Gene3D" id="1.10.287.660">
    <property type="entry name" value="Helix hairpin bin"/>
    <property type="match status" value="1"/>
</dbReference>
<accession>A0A0F7SWB1</accession>
<name>A0A0F7SWB1_PHARH</name>
<dbReference type="InterPro" id="IPR028945">
    <property type="entry name" value="Get1"/>
</dbReference>
<dbReference type="GO" id="GO:0043495">
    <property type="term" value="F:protein-membrane adaptor activity"/>
    <property type="evidence" value="ECO:0007669"/>
    <property type="project" value="TreeGrafter"/>
</dbReference>
<keyword evidence="10" id="KW-0732">Signal</keyword>
<feature type="signal peptide" evidence="10">
    <location>
        <begin position="1"/>
        <end position="16"/>
    </location>
</feature>
<organism evidence="11">
    <name type="scientific">Phaffia rhodozyma</name>
    <name type="common">Yeast</name>
    <name type="synonym">Xanthophyllomyces dendrorhous</name>
    <dbReference type="NCBI Taxonomy" id="264483"/>
    <lineage>
        <taxon>Eukaryota</taxon>
        <taxon>Fungi</taxon>
        <taxon>Dikarya</taxon>
        <taxon>Basidiomycota</taxon>
        <taxon>Agaricomycotina</taxon>
        <taxon>Tremellomycetes</taxon>
        <taxon>Cystofilobasidiales</taxon>
        <taxon>Mrakiaceae</taxon>
        <taxon>Phaffia</taxon>
    </lineage>
</organism>
<proteinExistence type="inferred from homology"/>
<feature type="topological domain" description="Lumenal" evidence="8">
    <location>
        <begin position="1"/>
        <end position="3"/>
    </location>
</feature>
<comment type="subcellular location">
    <subcellularLocation>
        <location evidence="1">Endoplasmic reticulum membrane</location>
        <topology evidence="1">Multi-pass membrane protein</topology>
    </subcellularLocation>
</comment>
<feature type="chain" id="PRO_5002522114" evidence="10">
    <location>
        <begin position="17"/>
        <end position="225"/>
    </location>
</feature>
<comment type="caution">
    <text evidence="8">Lacks conserved residue(s) required for the propagation of feature annotation.</text>
</comment>
<evidence type="ECO:0000256" key="3">
    <source>
        <dbReference type="ARBA" id="ARBA00022448"/>
    </source>
</evidence>
<evidence type="ECO:0000256" key="5">
    <source>
        <dbReference type="ARBA" id="ARBA00022824"/>
    </source>
</evidence>
<reference evidence="11" key="1">
    <citation type="submission" date="2014-08" db="EMBL/GenBank/DDBJ databases">
        <authorList>
            <person name="Sharma Rahul"/>
            <person name="Thines Marco"/>
        </authorList>
    </citation>
    <scope>NUCLEOTIDE SEQUENCE</scope>
</reference>
<dbReference type="PANTHER" id="PTHR42650:SF1">
    <property type="entry name" value="GUIDED ENTRY OF TAIL-ANCHORED PROTEINS FACTOR 1"/>
    <property type="match status" value="1"/>
</dbReference>
<feature type="compositionally biased region" description="Basic and acidic residues" evidence="9">
    <location>
        <begin position="207"/>
        <end position="217"/>
    </location>
</feature>
<evidence type="ECO:0000313" key="11">
    <source>
        <dbReference type="EMBL" id="CED84323.1"/>
    </source>
</evidence>
<dbReference type="AlphaFoldDB" id="A0A0F7SWB1"/>
<evidence type="ECO:0000256" key="4">
    <source>
        <dbReference type="ARBA" id="ARBA00022692"/>
    </source>
</evidence>
<evidence type="ECO:0000256" key="7">
    <source>
        <dbReference type="ARBA" id="ARBA00023136"/>
    </source>
</evidence>
<protein>
    <submittedName>
        <fullName evidence="11">Protein get1</fullName>
    </submittedName>
</protein>
<evidence type="ECO:0000256" key="9">
    <source>
        <dbReference type="SAM" id="MobiDB-lite"/>
    </source>
</evidence>
<dbReference type="InterPro" id="IPR029012">
    <property type="entry name" value="Helix_hairpin_bin_sf"/>
</dbReference>
<dbReference type="PANTHER" id="PTHR42650">
    <property type="entry name" value="TAIL-ANCHORED PROTEIN INSERTION RECEPTOR WRB"/>
    <property type="match status" value="1"/>
</dbReference>
<evidence type="ECO:0000256" key="8">
    <source>
        <dbReference type="HAMAP-Rule" id="MF_03113"/>
    </source>
</evidence>
<keyword evidence="3 8" id="KW-0813">Transport</keyword>
<dbReference type="GO" id="GO:0071816">
    <property type="term" value="P:tail-anchored membrane protein insertion into ER membrane"/>
    <property type="evidence" value="ECO:0007669"/>
    <property type="project" value="InterPro"/>
</dbReference>
<evidence type="ECO:0000256" key="10">
    <source>
        <dbReference type="SAM" id="SignalP"/>
    </source>
</evidence>
<dbReference type="EMBL" id="LN483157">
    <property type="protein sequence ID" value="CED84323.1"/>
    <property type="molecule type" value="Genomic_DNA"/>
</dbReference>
<comment type="similarity">
    <text evidence="2 8">Belongs to the WRB/GET1 family.</text>
</comment>
<feature type="compositionally biased region" description="Polar residues" evidence="9">
    <location>
        <begin position="194"/>
        <end position="203"/>
    </location>
</feature>
<keyword evidence="4 8" id="KW-0812">Transmembrane</keyword>
<gene>
    <name evidence="8" type="primary">GET1</name>
</gene>
<evidence type="ECO:0000256" key="6">
    <source>
        <dbReference type="ARBA" id="ARBA00022989"/>
    </source>
</evidence>
<keyword evidence="7 8" id="KW-0472">Membrane</keyword>
<evidence type="ECO:0000256" key="1">
    <source>
        <dbReference type="ARBA" id="ARBA00004477"/>
    </source>
</evidence>
<evidence type="ECO:0000256" key="2">
    <source>
        <dbReference type="ARBA" id="ARBA00010799"/>
    </source>
</evidence>
<feature type="topological domain" description="Cytoplasmic" evidence="8">
    <location>
        <begin position="170"/>
        <end position="225"/>
    </location>
</feature>
<keyword evidence="6 8" id="KW-1133">Transmembrane helix</keyword>
<feature type="region of interest" description="Disordered" evidence="9">
    <location>
        <begin position="188"/>
        <end position="225"/>
    </location>
</feature>
<dbReference type="GO" id="GO:0043529">
    <property type="term" value="C:GET complex"/>
    <property type="evidence" value="ECO:0007669"/>
    <property type="project" value="InterPro"/>
</dbReference>
<sequence length="225" mass="25348">MELAFLLFALVLSTEILNWVGKSLLVDLLFSAYQFFAQGPLINQQRSLKKEVLTTKLELDRTSSQDEFSKWAKLRRKLDKSIAELEKCNSTLSNSKSTFSKTISSSLWFFTTGLQFIIVWWYRKQPVFWLPSGWLAPGFAWWFSAPFAPRGSISSAAWCMICKRTIKYVEEIGKDLVVPIPAAVTPEAGASPASFGQSAQGFNATLPKEKQSTKVEDYTPPLDLD</sequence>
<dbReference type="GO" id="GO:0005789">
    <property type="term" value="C:endoplasmic reticulum membrane"/>
    <property type="evidence" value="ECO:0007669"/>
    <property type="project" value="UniProtKB-SubCell"/>
</dbReference>
<dbReference type="InterPro" id="IPR027538">
    <property type="entry name" value="Get1_fungi"/>
</dbReference>
<dbReference type="HAMAP" id="MF_03113">
    <property type="entry name" value="Get1"/>
    <property type="match status" value="1"/>
</dbReference>